<keyword evidence="2" id="KW-1185">Reference proteome</keyword>
<protein>
    <submittedName>
        <fullName evidence="1">Uncharacterized protein</fullName>
    </submittedName>
</protein>
<gene>
    <name evidence="1" type="ORF">DFP72DRAFT_1166091</name>
</gene>
<comment type="caution">
    <text evidence="1">The sequence shown here is derived from an EMBL/GenBank/DDBJ whole genome shotgun (WGS) entry which is preliminary data.</text>
</comment>
<organism evidence="1 2">
    <name type="scientific">Ephemerocybe angulata</name>
    <dbReference type="NCBI Taxonomy" id="980116"/>
    <lineage>
        <taxon>Eukaryota</taxon>
        <taxon>Fungi</taxon>
        <taxon>Dikarya</taxon>
        <taxon>Basidiomycota</taxon>
        <taxon>Agaricomycotina</taxon>
        <taxon>Agaricomycetes</taxon>
        <taxon>Agaricomycetidae</taxon>
        <taxon>Agaricales</taxon>
        <taxon>Agaricineae</taxon>
        <taxon>Psathyrellaceae</taxon>
        <taxon>Ephemerocybe</taxon>
    </lineage>
</organism>
<reference evidence="1 2" key="1">
    <citation type="submission" date="2020-07" db="EMBL/GenBank/DDBJ databases">
        <title>Comparative genomics of pyrophilous fungi reveals a link between fire events and developmental genes.</title>
        <authorList>
            <consortium name="DOE Joint Genome Institute"/>
            <person name="Steindorff A.S."/>
            <person name="Carver A."/>
            <person name="Calhoun S."/>
            <person name="Stillman K."/>
            <person name="Liu H."/>
            <person name="Lipzen A."/>
            <person name="Pangilinan J."/>
            <person name="Labutti K."/>
            <person name="Bruns T.D."/>
            <person name="Grigoriev I.V."/>
        </authorList>
    </citation>
    <scope>NUCLEOTIDE SEQUENCE [LARGE SCALE GENOMIC DNA]</scope>
    <source>
        <strain evidence="1 2">CBS 144469</strain>
    </source>
</reference>
<dbReference type="OrthoDB" id="2874010at2759"/>
<sequence length="451" mass="50271">MEPLRSLSELEDLPADWTPSTIGFRPPAAVDVERVDIMEQLQSLKRFDVEGKISGSYISTDGVSPGIKIQQKLFALPLGRNEFEVGKSACKVAQANIQDVEMGKVQLINPHWRTSVMKGVTSALANMGAQIGQFHIKLVNMSIVDGPNPRPLETQQSPGQDNHFANAFVVLPSDRGNANFKARHSGLSAEYGLRDSPLFSTHVVTLYTGVREASIAAVDGPICYLTYHIYAQSRPYPSLKNLTGPRGEISLALSAWRQRLSAGARPGPSTPSHFIYQLDSGAPIEEAYKLDGEPWSVREPVGIDLGWIENKKDERVLCHLIPAAKFYGFEVLLAKLKITQTCSWEVYREFEYYETVYQEDDYEMGEEGSKVKTSTKWILTNTQGDEVEWANLVKIIDGNVRQQRAIMNDHLDLTDNPNQEIEVTSLTQYSDTLTLTSTHFASYLVVVPFQA</sequence>
<dbReference type="Proteomes" id="UP000521943">
    <property type="component" value="Unassembled WGS sequence"/>
</dbReference>
<dbReference type="EMBL" id="JACGCI010000012">
    <property type="protein sequence ID" value="KAF6760436.1"/>
    <property type="molecule type" value="Genomic_DNA"/>
</dbReference>
<evidence type="ECO:0000313" key="2">
    <source>
        <dbReference type="Proteomes" id="UP000521943"/>
    </source>
</evidence>
<proteinExistence type="predicted"/>
<evidence type="ECO:0000313" key="1">
    <source>
        <dbReference type="EMBL" id="KAF6760436.1"/>
    </source>
</evidence>
<name>A0A8H6I7T6_9AGAR</name>
<accession>A0A8H6I7T6</accession>
<dbReference type="AlphaFoldDB" id="A0A8H6I7T6"/>